<accession>A0ABU0NGY1</accession>
<evidence type="ECO:0000313" key="2">
    <source>
        <dbReference type="EMBL" id="MDQ0577902.1"/>
    </source>
</evidence>
<keyword evidence="3" id="KW-1185">Reference proteome</keyword>
<dbReference type="Pfam" id="PF00535">
    <property type="entry name" value="Glycos_transf_2"/>
    <property type="match status" value="1"/>
</dbReference>
<evidence type="ECO:0000313" key="3">
    <source>
        <dbReference type="Proteomes" id="UP001230654"/>
    </source>
</evidence>
<dbReference type="EMBL" id="JAUSWV010000001">
    <property type="protein sequence ID" value="MDQ0577902.1"/>
    <property type="molecule type" value="Genomic_DNA"/>
</dbReference>
<dbReference type="SUPFAM" id="SSF53448">
    <property type="entry name" value="Nucleotide-diphospho-sugar transferases"/>
    <property type="match status" value="1"/>
</dbReference>
<reference evidence="2 3" key="1">
    <citation type="submission" date="2023-07" db="EMBL/GenBank/DDBJ databases">
        <title>Comparative genomics of wheat-associated soil bacteria to identify genetic determinants of phenazine resistance.</title>
        <authorList>
            <person name="Mouncey N."/>
        </authorList>
    </citation>
    <scope>NUCLEOTIDE SEQUENCE [LARGE SCALE GENOMIC DNA]</scope>
    <source>
        <strain evidence="2 3">B2I6</strain>
    </source>
</reference>
<dbReference type="InterPro" id="IPR001173">
    <property type="entry name" value="Glyco_trans_2-like"/>
</dbReference>
<organism evidence="2 3">
    <name type="scientific">Streptomyces rishiriensis</name>
    <dbReference type="NCBI Taxonomy" id="68264"/>
    <lineage>
        <taxon>Bacteria</taxon>
        <taxon>Bacillati</taxon>
        <taxon>Actinomycetota</taxon>
        <taxon>Actinomycetes</taxon>
        <taxon>Kitasatosporales</taxon>
        <taxon>Streptomycetaceae</taxon>
        <taxon>Streptomyces</taxon>
    </lineage>
</organism>
<gene>
    <name evidence="2" type="ORF">QF030_000080</name>
</gene>
<dbReference type="RefSeq" id="WP_307160632.1">
    <property type="nucleotide sequence ID" value="NZ_JAUSWV010000001.1"/>
</dbReference>
<feature type="domain" description="Glycosyltransferase 2-like" evidence="1">
    <location>
        <begin position="5"/>
        <end position="115"/>
    </location>
</feature>
<name>A0ABU0NGY1_STRRH</name>
<dbReference type="Gene3D" id="3.90.550.10">
    <property type="entry name" value="Spore Coat Polysaccharide Biosynthesis Protein SpsA, Chain A"/>
    <property type="match status" value="1"/>
</dbReference>
<dbReference type="CDD" id="cd00761">
    <property type="entry name" value="Glyco_tranf_GTA_type"/>
    <property type="match status" value="1"/>
</dbReference>
<protein>
    <submittedName>
        <fullName evidence="2">Glycosyltransferase involved in cell wall biosynthesis</fullName>
    </submittedName>
</protein>
<proteinExistence type="predicted"/>
<dbReference type="InterPro" id="IPR029044">
    <property type="entry name" value="Nucleotide-diphossugar_trans"/>
</dbReference>
<comment type="caution">
    <text evidence="2">The sequence shown here is derived from an EMBL/GenBank/DDBJ whole genome shotgun (WGS) entry which is preliminary data.</text>
</comment>
<sequence length="259" mass="27831">MPLISIITPVWNGGHDYIGEAYESLFAQSMPPGWEWEWIVQEDGQTGFLPSILPDDSRVSGGTSRRGGAAMARTVALGRVRGDLVRALDADDLLPQGALSRAIDTLARHRDVAWCVSACLDLLPDGSMLPGPHDPPTGLLADGVMLAGYQAGRFPVVGTTMTAYADLVVAMGGWPAVPASEDVALLMLCEAVSQGWMIDEPGAIYRKHPQQSTAQPAHWDPAERAALDEVLLPRLSALRGLGWRWTPGLSVMNEGRDAR</sequence>
<evidence type="ECO:0000259" key="1">
    <source>
        <dbReference type="Pfam" id="PF00535"/>
    </source>
</evidence>
<dbReference type="Proteomes" id="UP001230654">
    <property type="component" value="Unassembled WGS sequence"/>
</dbReference>